<proteinExistence type="predicted"/>
<evidence type="ECO:0000256" key="1">
    <source>
        <dbReference type="SAM" id="MobiDB-lite"/>
    </source>
</evidence>
<dbReference type="InterPro" id="IPR029058">
    <property type="entry name" value="AB_hydrolase_fold"/>
</dbReference>
<feature type="region of interest" description="Disordered" evidence="1">
    <location>
        <begin position="1"/>
        <end position="22"/>
    </location>
</feature>
<evidence type="ECO:0000313" key="2">
    <source>
        <dbReference type="EMBL" id="SFR27453.1"/>
    </source>
</evidence>
<dbReference type="STRING" id="84724.SAMN04488564_11157"/>
<dbReference type="OrthoDB" id="4158640at2"/>
<dbReference type="AlphaFoldDB" id="A0A1I6FC89"/>
<sequence>MRFTSESTSPDGTTERDFVHDGVPGVLWTPAGTPTGLVLSAHGGGQHKRAPGIAARAARCTAAGLAVVTLDAPGHGDRPRTADDERFATEIRSRITSGQDAGALVADYNALQAARAIPEWRSVLDALPATGDTVGFWGVSMGSALGIPLVAAEPRISTAVFGLIGATGPLVGAAETITASVRFLLQWDDQLVARDAGLAMFDAFATRQKSLHANPGGHGEVPEHELADAIAFLAG</sequence>
<reference evidence="3" key="1">
    <citation type="submission" date="2016-10" db="EMBL/GenBank/DDBJ databases">
        <authorList>
            <person name="Varghese N."/>
            <person name="Submissions S."/>
        </authorList>
    </citation>
    <scope>NUCLEOTIDE SEQUENCE [LARGE SCALE GENOMIC DNA]</scope>
    <source>
        <strain evidence="3">DSM 44232</strain>
    </source>
</reference>
<dbReference type="Gene3D" id="3.40.50.1820">
    <property type="entry name" value="alpha/beta hydrolase"/>
    <property type="match status" value="1"/>
</dbReference>
<dbReference type="Proteomes" id="UP000198583">
    <property type="component" value="Unassembled WGS sequence"/>
</dbReference>
<evidence type="ECO:0000313" key="3">
    <source>
        <dbReference type="Proteomes" id="UP000198583"/>
    </source>
</evidence>
<keyword evidence="3" id="KW-1185">Reference proteome</keyword>
<dbReference type="EMBL" id="FOYL01000011">
    <property type="protein sequence ID" value="SFR27453.1"/>
    <property type="molecule type" value="Genomic_DNA"/>
</dbReference>
<accession>A0A1I6FC89</accession>
<dbReference type="SUPFAM" id="SSF53474">
    <property type="entry name" value="alpha/beta-Hydrolases"/>
    <property type="match status" value="1"/>
</dbReference>
<name>A0A1I6FC89_9PSEU</name>
<protein>
    <submittedName>
        <fullName evidence="2">Uncharacterized protein</fullName>
    </submittedName>
</protein>
<gene>
    <name evidence="2" type="ORF">SAMN04488564_11157</name>
</gene>
<dbReference type="RefSeq" id="WP_093602907.1">
    <property type="nucleotide sequence ID" value="NZ_FOYL01000011.1"/>
</dbReference>
<feature type="compositionally biased region" description="Polar residues" evidence="1">
    <location>
        <begin position="1"/>
        <end position="12"/>
    </location>
</feature>
<organism evidence="2 3">
    <name type="scientific">Lentzea waywayandensis</name>
    <dbReference type="NCBI Taxonomy" id="84724"/>
    <lineage>
        <taxon>Bacteria</taxon>
        <taxon>Bacillati</taxon>
        <taxon>Actinomycetota</taxon>
        <taxon>Actinomycetes</taxon>
        <taxon>Pseudonocardiales</taxon>
        <taxon>Pseudonocardiaceae</taxon>
        <taxon>Lentzea</taxon>
    </lineage>
</organism>